<evidence type="ECO:0000256" key="2">
    <source>
        <dbReference type="ARBA" id="ARBA00022679"/>
    </source>
</evidence>
<dbReference type="EMBL" id="JACCBB010000001">
    <property type="protein sequence ID" value="NYD22716.1"/>
    <property type="molecule type" value="Genomic_DNA"/>
</dbReference>
<dbReference type="InterPro" id="IPR014030">
    <property type="entry name" value="Ketoacyl_synth_N"/>
</dbReference>
<accession>A0A7Y9J104</accession>
<dbReference type="PROSITE" id="PS52004">
    <property type="entry name" value="KS3_2"/>
    <property type="match status" value="1"/>
</dbReference>
<comment type="similarity">
    <text evidence="1 3">Belongs to the thiolase-like superfamily. Beta-ketoacyl-ACP synthases family.</text>
</comment>
<dbReference type="AlphaFoldDB" id="A0A7Y9J104"/>
<evidence type="ECO:0000313" key="5">
    <source>
        <dbReference type="EMBL" id="NYD22716.1"/>
    </source>
</evidence>
<dbReference type="CDD" id="cd00834">
    <property type="entry name" value="KAS_I_II"/>
    <property type="match status" value="1"/>
</dbReference>
<dbReference type="GO" id="GO:0004315">
    <property type="term" value="F:3-oxoacyl-[acyl-carrier-protein] synthase activity"/>
    <property type="evidence" value="ECO:0007669"/>
    <property type="project" value="UniProtKB-EC"/>
</dbReference>
<sequence>MRPPRNRVVAVSGLGIVNPAGTGTTAFWQGLLEPAAPAAVRRVDGFDPARWLTHRQQRTTDRSAQFAVAAADEALRDAGLLAHPDAAPDDPAAHVLDGVDPFALGVALGTGIGGVTTLETQQAVLAERGPRLVSPFTVPMSMPNAPSAALSMRYGARGPATTVTTACAAGADGIAAGARLVAAGTCDVVLAGGADVSLTPTCLAGFTTMRALSPTGVLRPFDRDRDGLAAAEAAAVLVLEPLDRVLARGAVPYVVVAGAASTSDAHHLTAPPPDGSGALECMRRALHDAGLDPADLGHVNAHGTSTQLNDAAEARALRTLLGRSRTPVTSVKGVTGHAFGAAGAVEAVAVALSVRTGLIPPTAGHEHLEDGLDVDVVTEATEWVPAPVLSNSFGFGGHNGCLVLSPA</sequence>
<dbReference type="SUPFAM" id="SSF53901">
    <property type="entry name" value="Thiolase-like"/>
    <property type="match status" value="2"/>
</dbReference>
<dbReference type="InterPro" id="IPR018201">
    <property type="entry name" value="Ketoacyl_synth_AS"/>
</dbReference>
<dbReference type="PANTHER" id="PTHR11712:SF336">
    <property type="entry name" value="3-OXOACYL-[ACYL-CARRIER-PROTEIN] SYNTHASE, MITOCHONDRIAL"/>
    <property type="match status" value="1"/>
</dbReference>
<evidence type="ECO:0000256" key="3">
    <source>
        <dbReference type="RuleBase" id="RU003694"/>
    </source>
</evidence>
<dbReference type="SMART" id="SM00825">
    <property type="entry name" value="PKS_KS"/>
    <property type="match status" value="1"/>
</dbReference>
<reference evidence="5 6" key="1">
    <citation type="submission" date="2020-07" db="EMBL/GenBank/DDBJ databases">
        <title>Sequencing the genomes of 1000 actinobacteria strains.</title>
        <authorList>
            <person name="Klenk H.-P."/>
        </authorList>
    </citation>
    <scope>NUCLEOTIDE SEQUENCE [LARGE SCALE GENOMIC DNA]</scope>
    <source>
        <strain evidence="5 6">DSM 7487</strain>
    </source>
</reference>
<dbReference type="Pfam" id="PF02801">
    <property type="entry name" value="Ketoacyl-synt_C"/>
    <property type="match status" value="1"/>
</dbReference>
<dbReference type="EC" id="2.3.1.179" evidence="5"/>
<dbReference type="Pfam" id="PF00109">
    <property type="entry name" value="ketoacyl-synt"/>
    <property type="match status" value="1"/>
</dbReference>
<proteinExistence type="inferred from homology"/>
<dbReference type="InterPro" id="IPR020841">
    <property type="entry name" value="PKS_Beta-ketoAc_synthase_dom"/>
</dbReference>
<dbReference type="Gene3D" id="3.40.47.10">
    <property type="match status" value="1"/>
</dbReference>
<dbReference type="InterPro" id="IPR016039">
    <property type="entry name" value="Thiolase-like"/>
</dbReference>
<feature type="domain" description="Ketosynthase family 3 (KS3)" evidence="4">
    <location>
        <begin position="6"/>
        <end position="406"/>
    </location>
</feature>
<keyword evidence="2 3" id="KW-0808">Transferase</keyword>
<evidence type="ECO:0000313" key="6">
    <source>
        <dbReference type="Proteomes" id="UP000521922"/>
    </source>
</evidence>
<dbReference type="Proteomes" id="UP000521922">
    <property type="component" value="Unassembled WGS sequence"/>
</dbReference>
<dbReference type="InterPro" id="IPR000794">
    <property type="entry name" value="Beta-ketoacyl_synthase"/>
</dbReference>
<protein>
    <submittedName>
        <fullName evidence="5">3-oxoacyl-[acyl-carrier-protein] synthase II</fullName>
        <ecNumber evidence="5">2.3.1.179</ecNumber>
    </submittedName>
</protein>
<evidence type="ECO:0000259" key="4">
    <source>
        <dbReference type="PROSITE" id="PS52004"/>
    </source>
</evidence>
<organism evidence="5 6">
    <name type="scientific">Kineococcus aurantiacus</name>
    <dbReference type="NCBI Taxonomy" id="37633"/>
    <lineage>
        <taxon>Bacteria</taxon>
        <taxon>Bacillati</taxon>
        <taxon>Actinomycetota</taxon>
        <taxon>Actinomycetes</taxon>
        <taxon>Kineosporiales</taxon>
        <taxon>Kineosporiaceae</taxon>
        <taxon>Kineococcus</taxon>
    </lineage>
</organism>
<dbReference type="GO" id="GO:0006633">
    <property type="term" value="P:fatty acid biosynthetic process"/>
    <property type="evidence" value="ECO:0007669"/>
    <property type="project" value="InterPro"/>
</dbReference>
<name>A0A7Y9J104_9ACTN</name>
<evidence type="ECO:0000256" key="1">
    <source>
        <dbReference type="ARBA" id="ARBA00008467"/>
    </source>
</evidence>
<dbReference type="PANTHER" id="PTHR11712">
    <property type="entry name" value="POLYKETIDE SYNTHASE-RELATED"/>
    <property type="match status" value="1"/>
</dbReference>
<comment type="caution">
    <text evidence="5">The sequence shown here is derived from an EMBL/GenBank/DDBJ whole genome shotgun (WGS) entry which is preliminary data.</text>
</comment>
<dbReference type="PROSITE" id="PS00606">
    <property type="entry name" value="KS3_1"/>
    <property type="match status" value="1"/>
</dbReference>
<dbReference type="InterPro" id="IPR014031">
    <property type="entry name" value="Ketoacyl_synth_C"/>
</dbReference>
<dbReference type="RefSeq" id="WP_179751899.1">
    <property type="nucleotide sequence ID" value="NZ_BAAAGN010000009.1"/>
</dbReference>
<gene>
    <name evidence="5" type="ORF">BJ968_002256</name>
</gene>
<keyword evidence="6" id="KW-1185">Reference proteome</keyword>
<keyword evidence="5" id="KW-0012">Acyltransferase</keyword>